<dbReference type="EMBL" id="HBEL01005140">
    <property type="protein sequence ID" value="CAD8406348.1"/>
    <property type="molecule type" value="Transcribed_RNA"/>
</dbReference>
<evidence type="ECO:0000256" key="1">
    <source>
        <dbReference type="SAM" id="MobiDB-lite"/>
    </source>
</evidence>
<accession>A0A7S0BYT6</accession>
<proteinExistence type="predicted"/>
<sequence>MLNPTPQDMFMGYVMDHSVGDKATRRIAKRKLDMISGGIASYSRCLTNDANMKSVQETYDVAAGMVILTEERNHEKNVRSETKRIEDKRKKQEKLDKLAAEAQKKFN</sequence>
<feature type="region of interest" description="Disordered" evidence="1">
    <location>
        <begin position="74"/>
        <end position="107"/>
    </location>
</feature>
<evidence type="ECO:0000313" key="2">
    <source>
        <dbReference type="EMBL" id="CAD8406348.1"/>
    </source>
</evidence>
<gene>
    <name evidence="2" type="ORF">PINE0816_LOCUS2464</name>
</gene>
<organism evidence="2">
    <name type="scientific">Proboscia inermis</name>
    <dbReference type="NCBI Taxonomy" id="420281"/>
    <lineage>
        <taxon>Eukaryota</taxon>
        <taxon>Sar</taxon>
        <taxon>Stramenopiles</taxon>
        <taxon>Ochrophyta</taxon>
        <taxon>Bacillariophyta</taxon>
        <taxon>Coscinodiscophyceae</taxon>
        <taxon>Rhizosoleniophycidae</taxon>
        <taxon>Rhizosoleniales</taxon>
        <taxon>Rhizosoleniaceae</taxon>
        <taxon>Proboscia</taxon>
    </lineage>
</organism>
<reference evidence="2" key="1">
    <citation type="submission" date="2021-01" db="EMBL/GenBank/DDBJ databases">
        <authorList>
            <person name="Corre E."/>
            <person name="Pelletier E."/>
            <person name="Niang G."/>
            <person name="Scheremetjew M."/>
            <person name="Finn R."/>
            <person name="Kale V."/>
            <person name="Holt S."/>
            <person name="Cochrane G."/>
            <person name="Meng A."/>
            <person name="Brown T."/>
            <person name="Cohen L."/>
        </authorList>
    </citation>
    <scope>NUCLEOTIDE SEQUENCE</scope>
    <source>
        <strain evidence="2">CCAP1064/1</strain>
    </source>
</reference>
<dbReference type="AlphaFoldDB" id="A0A7S0BYT6"/>
<protein>
    <submittedName>
        <fullName evidence="2">Uncharacterized protein</fullName>
    </submittedName>
</protein>
<name>A0A7S0BYT6_9STRA</name>